<reference evidence="3" key="1">
    <citation type="submission" date="2014-03" db="EMBL/GenBank/DDBJ databases">
        <title>Complete genome of Pseudomonas balearica DSM 6083T, a sewage water isolate from an enrichment with 2-methylnaphthalene.</title>
        <authorList>
            <person name="Salva-Serra F."/>
            <person name="Jaen-Luchoro D."/>
            <person name="Busquets A."/>
            <person name="Pena A."/>
            <person name="Gomila M."/>
            <person name="Bosch R."/>
            <person name="Nogales B."/>
            <person name="Garcia-Valdes E."/>
            <person name="Lalucat J."/>
            <person name="Bennasar A."/>
        </authorList>
    </citation>
    <scope>NUCLEOTIDE SEQUENCE [LARGE SCALE GENOMIC DNA]</scope>
    <source>
        <strain evidence="3">DSM 6083</strain>
    </source>
</reference>
<evidence type="ECO:0000256" key="1">
    <source>
        <dbReference type="SAM" id="Phobius"/>
    </source>
</evidence>
<organism evidence="2 3">
    <name type="scientific">Stutzerimonas balearica DSM 6083</name>
    <dbReference type="NCBI Taxonomy" id="1123016"/>
    <lineage>
        <taxon>Bacteria</taxon>
        <taxon>Pseudomonadati</taxon>
        <taxon>Pseudomonadota</taxon>
        <taxon>Gammaproteobacteria</taxon>
        <taxon>Pseudomonadales</taxon>
        <taxon>Pseudomonadaceae</taxon>
        <taxon>Stutzerimonas</taxon>
    </lineage>
</organism>
<dbReference type="KEGG" id="pbm:CL52_04810"/>
<proteinExistence type="predicted"/>
<dbReference type="EMBL" id="CP007511">
    <property type="protein sequence ID" value="AJE14387.1"/>
    <property type="molecule type" value="Genomic_DNA"/>
</dbReference>
<sequence>MSRSQPSALRELSIDRLVACPECDLLMRKPEMVYGQVANCPRCGYELLRLRRSVVRPGLALVVTALLLYFPANFLPIMRLDLLGRTTSDTIWSGVLGLFHTGMQGVAALVFLCSMAVPLMKLLCQLLVLVSVATGRARRLGLFLYRAYHHLREWGMLEVYLLGILVAMIKLRDMAELSVGVGLGCFVALLLVQVWLELVMSPQQVWQALSENSDARR</sequence>
<dbReference type="Proteomes" id="UP000031271">
    <property type="component" value="Chromosome"/>
</dbReference>
<dbReference type="InterPro" id="IPR007498">
    <property type="entry name" value="PqiA-like"/>
</dbReference>
<dbReference type="Pfam" id="PF04403">
    <property type="entry name" value="PqiA"/>
    <property type="match status" value="1"/>
</dbReference>
<feature type="transmembrane region" description="Helical" evidence="1">
    <location>
        <begin position="58"/>
        <end position="78"/>
    </location>
</feature>
<accession>A0A8D4C632</accession>
<dbReference type="AlphaFoldDB" id="A0A8D4C632"/>
<evidence type="ECO:0000313" key="2">
    <source>
        <dbReference type="EMBL" id="AJE14387.1"/>
    </source>
</evidence>
<keyword evidence="1" id="KW-0812">Transmembrane</keyword>
<dbReference type="GeneID" id="77259237"/>
<feature type="transmembrane region" description="Helical" evidence="1">
    <location>
        <begin position="177"/>
        <end position="196"/>
    </location>
</feature>
<keyword evidence="1" id="KW-1133">Transmembrane helix</keyword>
<dbReference type="RefSeq" id="WP_043218823.1">
    <property type="nucleotide sequence ID" value="NZ_CP007511.1"/>
</dbReference>
<evidence type="ECO:0000313" key="3">
    <source>
        <dbReference type="Proteomes" id="UP000031271"/>
    </source>
</evidence>
<keyword evidence="1" id="KW-0472">Membrane</keyword>
<protein>
    <submittedName>
        <fullName evidence="2">Paraquat-inducible protein A</fullName>
    </submittedName>
</protein>
<name>A0A8D4C632_9GAMM</name>
<gene>
    <name evidence="2" type="ORF">CL52_04810</name>
</gene>
<reference evidence="2 3" key="2">
    <citation type="journal article" name="Genome Announc.">
        <title>Complete Genome Sequence of Pseudomonas balearica DSM 6083T.</title>
        <authorList>
            <person name="Bennasar-Figueras A."/>
            <person name="Salva-Serra F."/>
            <person name="Jaen-Luchoro D."/>
            <person name="Segui C."/>
            <person name="Aliaga F."/>
            <person name="Busquets A."/>
            <person name="Gomila M."/>
            <person name="Moore E.R."/>
            <person name="Lalucat J."/>
        </authorList>
    </citation>
    <scope>NUCLEOTIDE SEQUENCE [LARGE SCALE GENOMIC DNA]</scope>
    <source>
        <strain evidence="3">DSM 6083</strain>
    </source>
</reference>